<proteinExistence type="predicted"/>
<dbReference type="PROSITE" id="PS00409">
    <property type="entry name" value="PROKAR_NTER_METHYL"/>
    <property type="match status" value="1"/>
</dbReference>
<dbReference type="SUPFAM" id="SSF54523">
    <property type="entry name" value="Pili subunits"/>
    <property type="match status" value="1"/>
</dbReference>
<accession>A0A7Z2YG57</accession>
<gene>
    <name evidence="2" type="ORF">GT360_18375</name>
</gene>
<dbReference type="EMBL" id="CP047476">
    <property type="protein sequence ID" value="QIA66168.1"/>
    <property type="molecule type" value="Genomic_DNA"/>
</dbReference>
<dbReference type="Proteomes" id="UP000464262">
    <property type="component" value="Chromosome 2"/>
</dbReference>
<dbReference type="InterPro" id="IPR012902">
    <property type="entry name" value="N_methyl_site"/>
</dbReference>
<organism evidence="2 3">
    <name type="scientific">Vibrio astriarenae</name>
    <dbReference type="NCBI Taxonomy" id="1481923"/>
    <lineage>
        <taxon>Bacteria</taxon>
        <taxon>Pseudomonadati</taxon>
        <taxon>Pseudomonadota</taxon>
        <taxon>Gammaproteobacteria</taxon>
        <taxon>Vibrionales</taxon>
        <taxon>Vibrionaceae</taxon>
        <taxon>Vibrio</taxon>
    </lineage>
</organism>
<dbReference type="InterPro" id="IPR045584">
    <property type="entry name" value="Pilin-like"/>
</dbReference>
<protein>
    <submittedName>
        <fullName evidence="2">Prepilin-type N-terminal cleavage/methylation domain-containing protein</fullName>
    </submittedName>
</protein>
<keyword evidence="1" id="KW-0472">Membrane</keyword>
<dbReference type="Pfam" id="PF07963">
    <property type="entry name" value="N_methyl"/>
    <property type="match status" value="1"/>
</dbReference>
<keyword evidence="3" id="KW-1185">Reference proteome</keyword>
<dbReference type="AlphaFoldDB" id="A0A7Z2YG57"/>
<evidence type="ECO:0000313" key="2">
    <source>
        <dbReference type="EMBL" id="QIA66168.1"/>
    </source>
</evidence>
<dbReference type="NCBIfam" id="TIGR02532">
    <property type="entry name" value="IV_pilin_GFxxxE"/>
    <property type="match status" value="1"/>
</dbReference>
<sequence>MRGFTLIELIVVIVVLAILAVIAAPRFLNLQSDARSSIVQGLSAALRTGSDLVHAKAVIEGVDSGSDEIEIDGYLLSIRSGYPRVAANCERFTSDLRYWVDMQLKTTCSDTEQGEAEWYGEVSRNQFYFFPVGYDQLSQGCYIIYTTASERVGGEWIDADSASIEYDTSGC</sequence>
<evidence type="ECO:0000256" key="1">
    <source>
        <dbReference type="SAM" id="Phobius"/>
    </source>
</evidence>
<feature type="transmembrane region" description="Helical" evidence="1">
    <location>
        <begin position="6"/>
        <end position="28"/>
    </location>
</feature>
<keyword evidence="1" id="KW-0812">Transmembrane</keyword>
<evidence type="ECO:0000313" key="3">
    <source>
        <dbReference type="Proteomes" id="UP000464262"/>
    </source>
</evidence>
<dbReference type="Gene3D" id="3.30.700.10">
    <property type="entry name" value="Glycoprotein, Type 4 Pilin"/>
    <property type="match status" value="1"/>
</dbReference>
<keyword evidence="1" id="KW-1133">Transmembrane helix</keyword>
<reference evidence="2 3" key="1">
    <citation type="submission" date="2020-01" db="EMBL/GenBank/DDBJ databases">
        <title>Whole genome and functional gene identification of agarase of Vibrio HN897.</title>
        <authorList>
            <person name="Liu Y."/>
            <person name="Zhao Z."/>
        </authorList>
    </citation>
    <scope>NUCLEOTIDE SEQUENCE [LARGE SCALE GENOMIC DNA]</scope>
    <source>
        <strain evidence="2 3">HN897</strain>
    </source>
</reference>
<name>A0A7Z2YG57_9VIBR</name>
<dbReference type="KEGG" id="vas:GT360_18375"/>